<dbReference type="EMBL" id="FN653032">
    <property type="protein sequence ID" value="CBY08604.1"/>
    <property type="molecule type" value="Genomic_DNA"/>
</dbReference>
<proteinExistence type="inferred from homology"/>
<evidence type="ECO:0000256" key="7">
    <source>
        <dbReference type="SAM" id="Phobius"/>
    </source>
</evidence>
<dbReference type="Pfam" id="PF04505">
    <property type="entry name" value="CD225"/>
    <property type="match status" value="1"/>
</dbReference>
<dbReference type="EMBL" id="FN653032">
    <property type="protein sequence ID" value="CBY08606.1"/>
    <property type="molecule type" value="Genomic_DNA"/>
</dbReference>
<evidence type="ECO:0000313" key="8">
    <source>
        <dbReference type="EMBL" id="CBY08604.1"/>
    </source>
</evidence>
<evidence type="ECO:0000256" key="2">
    <source>
        <dbReference type="ARBA" id="ARBA00006843"/>
    </source>
</evidence>
<dbReference type="PANTHER" id="PTHR14948">
    <property type="entry name" value="NG5"/>
    <property type="match status" value="1"/>
</dbReference>
<feature type="transmembrane region" description="Helical" evidence="7">
    <location>
        <begin position="143"/>
        <end position="160"/>
    </location>
</feature>
<evidence type="ECO:0000256" key="4">
    <source>
        <dbReference type="ARBA" id="ARBA00022989"/>
    </source>
</evidence>
<evidence type="ECO:0000256" key="3">
    <source>
        <dbReference type="ARBA" id="ARBA00022692"/>
    </source>
</evidence>
<dbReference type="Proteomes" id="UP000011014">
    <property type="component" value="Unassembled WGS sequence"/>
</dbReference>
<dbReference type="GO" id="GO:0016020">
    <property type="term" value="C:membrane"/>
    <property type="evidence" value="ECO:0007669"/>
    <property type="project" value="UniProtKB-SubCell"/>
</dbReference>
<keyword evidence="5 7" id="KW-0472">Membrane</keyword>
<dbReference type="Proteomes" id="UP000001307">
    <property type="component" value="Unassembled WGS sequence"/>
</dbReference>
<comment type="subcellular location">
    <subcellularLocation>
        <location evidence="1">Membrane</location>
    </subcellularLocation>
</comment>
<dbReference type="InParanoid" id="E4XAS4"/>
<feature type="transmembrane region" description="Helical" evidence="7">
    <location>
        <begin position="95"/>
        <end position="123"/>
    </location>
</feature>
<organism evidence="8">
    <name type="scientific">Oikopleura dioica</name>
    <name type="common">Tunicate</name>
    <dbReference type="NCBI Taxonomy" id="34765"/>
    <lineage>
        <taxon>Eukaryota</taxon>
        <taxon>Metazoa</taxon>
        <taxon>Chordata</taxon>
        <taxon>Tunicata</taxon>
        <taxon>Appendicularia</taxon>
        <taxon>Copelata</taxon>
        <taxon>Oikopleuridae</taxon>
        <taxon>Oikopleura</taxon>
    </lineage>
</organism>
<reference evidence="8" key="1">
    <citation type="journal article" date="2010" name="Science">
        <title>Plasticity of animal genome architecture unmasked by rapid evolution of a pelagic tunicate.</title>
        <authorList>
            <person name="Denoeud F."/>
            <person name="Henriet S."/>
            <person name="Mungpakdee S."/>
            <person name="Aury J.M."/>
            <person name="Da Silva C."/>
            <person name="Brinkmann H."/>
            <person name="Mikhaleva J."/>
            <person name="Olsen L.C."/>
            <person name="Jubin C."/>
            <person name="Canestro C."/>
            <person name="Bouquet J.M."/>
            <person name="Danks G."/>
            <person name="Poulain J."/>
            <person name="Campsteijn C."/>
            <person name="Adamski M."/>
            <person name="Cross I."/>
            <person name="Yadetie F."/>
            <person name="Muffato M."/>
            <person name="Louis A."/>
            <person name="Butcher S."/>
            <person name="Tsagkogeorga G."/>
            <person name="Konrad A."/>
            <person name="Singh S."/>
            <person name="Jensen M.F."/>
            <person name="Cong E.H."/>
            <person name="Eikeseth-Otteraa H."/>
            <person name="Noel B."/>
            <person name="Anthouard V."/>
            <person name="Porcel B.M."/>
            <person name="Kachouri-Lafond R."/>
            <person name="Nishino A."/>
            <person name="Ugolini M."/>
            <person name="Chourrout P."/>
            <person name="Nishida H."/>
            <person name="Aasland R."/>
            <person name="Huzurbazar S."/>
            <person name="Westhof E."/>
            <person name="Delsuc F."/>
            <person name="Lehrach H."/>
            <person name="Reinhardt R."/>
            <person name="Weissenbach J."/>
            <person name="Roy S.W."/>
            <person name="Artiguenave F."/>
            <person name="Postlethwait J.H."/>
            <person name="Manak J.R."/>
            <person name="Thompson E.M."/>
            <person name="Jaillon O."/>
            <person name="Du Pasquier L."/>
            <person name="Boudinot P."/>
            <person name="Liberles D.A."/>
            <person name="Volff J.N."/>
            <person name="Philippe H."/>
            <person name="Lenhard B."/>
            <person name="Roest Crollius H."/>
            <person name="Wincker P."/>
            <person name="Chourrout D."/>
        </authorList>
    </citation>
    <scope>NUCLEOTIDE SEQUENCE [LARGE SCALE GENOMIC DNA]</scope>
</reference>
<comment type="similarity">
    <text evidence="2">Belongs to the CD225/Dispanin family.</text>
</comment>
<dbReference type="OrthoDB" id="6083617at2759"/>
<dbReference type="AlphaFoldDB" id="E4XAS4"/>
<gene>
    <name evidence="8" type="ORF">GSOID_T00005185001</name>
    <name evidence="9" type="ORF">GSOID_T00005187001</name>
    <name evidence="10" type="ORF">GSOID_T00019468001</name>
</gene>
<feature type="region of interest" description="Disordered" evidence="6">
    <location>
        <begin position="1"/>
        <end position="48"/>
    </location>
</feature>
<evidence type="ECO:0000256" key="5">
    <source>
        <dbReference type="ARBA" id="ARBA00023136"/>
    </source>
</evidence>
<dbReference type="InterPro" id="IPR007593">
    <property type="entry name" value="CD225/Dispanin_fam"/>
</dbReference>
<evidence type="ECO:0000256" key="6">
    <source>
        <dbReference type="SAM" id="MobiDB-lite"/>
    </source>
</evidence>
<dbReference type="PANTHER" id="PTHR14948:SF25">
    <property type="entry name" value="DUF4190 DOMAIN-CONTAINING PROTEIN"/>
    <property type="match status" value="1"/>
</dbReference>
<evidence type="ECO:0000313" key="11">
    <source>
        <dbReference type="Proteomes" id="UP000001307"/>
    </source>
</evidence>
<name>E4XAS4_OIKDI</name>
<keyword evidence="3 7" id="KW-0812">Transmembrane</keyword>
<evidence type="ECO:0000313" key="10">
    <source>
        <dbReference type="EMBL" id="CBY38934.1"/>
    </source>
</evidence>
<dbReference type="EMBL" id="FN655366">
    <property type="protein sequence ID" value="CBY38934.1"/>
    <property type="molecule type" value="Genomic_DNA"/>
</dbReference>
<dbReference type="InterPro" id="IPR051423">
    <property type="entry name" value="CD225/Dispanin"/>
</dbReference>
<accession>E4XAS4</accession>
<keyword evidence="4 7" id="KW-1133">Transmembrane helix</keyword>
<evidence type="ECO:0000313" key="9">
    <source>
        <dbReference type="EMBL" id="CBY08606.1"/>
    </source>
</evidence>
<evidence type="ECO:0000256" key="1">
    <source>
        <dbReference type="ARBA" id="ARBA00004370"/>
    </source>
</evidence>
<protein>
    <submittedName>
        <fullName evidence="8">Uncharacterized protein</fullName>
    </submittedName>
</protein>
<feature type="compositionally biased region" description="Pro residues" evidence="6">
    <location>
        <begin position="1"/>
        <end position="11"/>
    </location>
</feature>
<sequence>MSDEAPPPYPGPKKEEESTATPQNGEVKKAEEPFDNSKLPPPPPYSAVPGAELPPNAQIFIAGLQTPITISPNSSRGIPLTTDGNTEQPEKIENYLLLSVCSMVFCCFPLGVLATLLSCQVGILFQRGDYLHARIISQRARHVASMAIMIGCFTIFFEYFRRYNIGIDYDDNSMNPKFFGDISPSTTFESTQDVNMDEIIAVPRGPAPVVPTPFTNTSTES</sequence>
<keyword evidence="11" id="KW-1185">Reference proteome</keyword>